<evidence type="ECO:0000256" key="1">
    <source>
        <dbReference type="SAM" id="SignalP"/>
    </source>
</evidence>
<organism evidence="2 3">
    <name type="scientific">Rhodovulum marinum</name>
    <dbReference type="NCBI Taxonomy" id="320662"/>
    <lineage>
        <taxon>Bacteria</taxon>
        <taxon>Pseudomonadati</taxon>
        <taxon>Pseudomonadota</taxon>
        <taxon>Alphaproteobacteria</taxon>
        <taxon>Rhodobacterales</taxon>
        <taxon>Paracoccaceae</taxon>
        <taxon>Rhodovulum</taxon>
    </lineage>
</organism>
<keyword evidence="1" id="KW-0732">Signal</keyword>
<feature type="chain" id="PRO_5020213767" evidence="1">
    <location>
        <begin position="23"/>
        <end position="220"/>
    </location>
</feature>
<dbReference type="Proteomes" id="UP000294835">
    <property type="component" value="Unassembled WGS sequence"/>
</dbReference>
<evidence type="ECO:0000313" key="3">
    <source>
        <dbReference type="Proteomes" id="UP000294835"/>
    </source>
</evidence>
<dbReference type="RefSeq" id="WP_132463906.1">
    <property type="nucleotide sequence ID" value="NZ_SLXP01000009.1"/>
</dbReference>
<protein>
    <submittedName>
        <fullName evidence="2">Uncharacterized protein DUF1344</fullName>
    </submittedName>
</protein>
<reference evidence="2 3" key="1">
    <citation type="submission" date="2019-03" db="EMBL/GenBank/DDBJ databases">
        <title>Genomic Encyclopedia of Type Strains, Phase IV (KMG-IV): sequencing the most valuable type-strain genomes for metagenomic binning, comparative biology and taxonomic classification.</title>
        <authorList>
            <person name="Goeker M."/>
        </authorList>
    </citation>
    <scope>NUCLEOTIDE SEQUENCE [LARGE SCALE GENOMIC DNA]</scope>
    <source>
        <strain evidence="2 3">DSM 18063</strain>
    </source>
</reference>
<accession>A0A4R2Q099</accession>
<sequence length="220" mass="22566">MQTKLVPLTLVALISASSAALAEHSIGYVQSVDQGSNTLTLSDGSSYTFNRNNTQSPLSGLTHGDTVDVLWQHVGGGREGRAISPVSGLQAVGTLQSADPAGNSVTLTDGRMFHFPDSTDTNTVLASLKPGDVVHIAFHDGSGRLLGDSIGTTGADHATGTIASVTNDTVTLSDGSSYSFADTHGAHDKLADFKAGDRVDILWVQSGDSRTGASISPANG</sequence>
<keyword evidence="3" id="KW-1185">Reference proteome</keyword>
<dbReference type="AlphaFoldDB" id="A0A4R2Q099"/>
<dbReference type="OrthoDB" id="7872012at2"/>
<evidence type="ECO:0000313" key="2">
    <source>
        <dbReference type="EMBL" id="TCP40025.1"/>
    </source>
</evidence>
<name>A0A4R2Q099_9RHOB</name>
<dbReference type="EMBL" id="SLXP01000009">
    <property type="protein sequence ID" value="TCP40025.1"/>
    <property type="molecule type" value="Genomic_DNA"/>
</dbReference>
<feature type="signal peptide" evidence="1">
    <location>
        <begin position="1"/>
        <end position="22"/>
    </location>
</feature>
<proteinExistence type="predicted"/>
<gene>
    <name evidence="2" type="ORF">EV662_109151</name>
</gene>
<comment type="caution">
    <text evidence="2">The sequence shown here is derived from an EMBL/GenBank/DDBJ whole genome shotgun (WGS) entry which is preliminary data.</text>
</comment>